<dbReference type="CDD" id="cd05466">
    <property type="entry name" value="PBP2_LTTR_substrate"/>
    <property type="match status" value="1"/>
</dbReference>
<keyword evidence="7" id="KW-1185">Reference proteome</keyword>
<evidence type="ECO:0000259" key="5">
    <source>
        <dbReference type="PROSITE" id="PS50931"/>
    </source>
</evidence>
<dbReference type="PANTHER" id="PTHR30126:SF40">
    <property type="entry name" value="HTH-TYPE TRANSCRIPTIONAL REGULATOR GLTR"/>
    <property type="match status" value="1"/>
</dbReference>
<dbReference type="Gene3D" id="3.40.190.10">
    <property type="entry name" value="Periplasmic binding protein-like II"/>
    <property type="match status" value="2"/>
</dbReference>
<evidence type="ECO:0000256" key="3">
    <source>
        <dbReference type="ARBA" id="ARBA00023125"/>
    </source>
</evidence>
<evidence type="ECO:0000256" key="2">
    <source>
        <dbReference type="ARBA" id="ARBA00023015"/>
    </source>
</evidence>
<dbReference type="InterPro" id="IPR036390">
    <property type="entry name" value="WH_DNA-bd_sf"/>
</dbReference>
<dbReference type="SUPFAM" id="SSF53850">
    <property type="entry name" value="Periplasmic binding protein-like II"/>
    <property type="match status" value="1"/>
</dbReference>
<dbReference type="PROSITE" id="PS50931">
    <property type="entry name" value="HTH_LYSR"/>
    <property type="match status" value="1"/>
</dbReference>
<dbReference type="PRINTS" id="PR00039">
    <property type="entry name" value="HTHLYSR"/>
</dbReference>
<accession>A0ABX1YC05</accession>
<protein>
    <submittedName>
        <fullName evidence="6">LysR family transcriptional regulator</fullName>
    </submittedName>
</protein>
<comment type="similarity">
    <text evidence="1">Belongs to the LysR transcriptional regulatory family.</text>
</comment>
<dbReference type="Pfam" id="PF00126">
    <property type="entry name" value="HTH_1"/>
    <property type="match status" value="1"/>
</dbReference>
<reference evidence="6 7" key="1">
    <citation type="submission" date="2019-10" db="EMBL/GenBank/DDBJ databases">
        <title>Description of Paenibacillus terricola sp. nov.</title>
        <authorList>
            <person name="Carlier A."/>
            <person name="Qi S."/>
        </authorList>
    </citation>
    <scope>NUCLEOTIDE SEQUENCE [LARGE SCALE GENOMIC DNA]</scope>
    <source>
        <strain evidence="6 7">LMG 31459</strain>
    </source>
</reference>
<dbReference type="Gene3D" id="1.10.10.10">
    <property type="entry name" value="Winged helix-like DNA-binding domain superfamily/Winged helix DNA-binding domain"/>
    <property type="match status" value="1"/>
</dbReference>
<evidence type="ECO:0000313" key="6">
    <source>
        <dbReference type="EMBL" id="NOU78457.1"/>
    </source>
</evidence>
<proteinExistence type="inferred from homology"/>
<dbReference type="EMBL" id="WHOB01000018">
    <property type="protein sequence ID" value="NOU78457.1"/>
    <property type="molecule type" value="Genomic_DNA"/>
</dbReference>
<dbReference type="InterPro" id="IPR036388">
    <property type="entry name" value="WH-like_DNA-bd_sf"/>
</dbReference>
<organism evidence="6 7">
    <name type="scientific">Paenibacillus phytohabitans</name>
    <dbReference type="NCBI Taxonomy" id="2654978"/>
    <lineage>
        <taxon>Bacteria</taxon>
        <taxon>Bacillati</taxon>
        <taxon>Bacillota</taxon>
        <taxon>Bacilli</taxon>
        <taxon>Bacillales</taxon>
        <taxon>Paenibacillaceae</taxon>
        <taxon>Paenibacillus</taxon>
    </lineage>
</organism>
<dbReference type="InterPro" id="IPR005119">
    <property type="entry name" value="LysR_subst-bd"/>
</dbReference>
<keyword evidence="4" id="KW-0804">Transcription</keyword>
<keyword evidence="3" id="KW-0238">DNA-binding</keyword>
<evidence type="ECO:0000256" key="4">
    <source>
        <dbReference type="ARBA" id="ARBA00023163"/>
    </source>
</evidence>
<dbReference type="InterPro" id="IPR000847">
    <property type="entry name" value="LysR_HTH_N"/>
</dbReference>
<feature type="domain" description="HTH lysR-type" evidence="5">
    <location>
        <begin position="1"/>
        <end position="58"/>
    </location>
</feature>
<dbReference type="RefSeq" id="WP_171716526.1">
    <property type="nucleotide sequence ID" value="NZ_WHOB01000018.1"/>
</dbReference>
<keyword evidence="2" id="KW-0805">Transcription regulation</keyword>
<evidence type="ECO:0000256" key="1">
    <source>
        <dbReference type="ARBA" id="ARBA00009437"/>
    </source>
</evidence>
<gene>
    <name evidence="6" type="ORF">GC101_06135</name>
</gene>
<name>A0ABX1YC05_9BACL</name>
<dbReference type="PANTHER" id="PTHR30126">
    <property type="entry name" value="HTH-TYPE TRANSCRIPTIONAL REGULATOR"/>
    <property type="match status" value="1"/>
</dbReference>
<dbReference type="SUPFAM" id="SSF46785">
    <property type="entry name" value="Winged helix' DNA-binding domain"/>
    <property type="match status" value="1"/>
</dbReference>
<dbReference type="Pfam" id="PF03466">
    <property type="entry name" value="LysR_substrate"/>
    <property type="match status" value="1"/>
</dbReference>
<comment type="caution">
    <text evidence="6">The sequence shown here is derived from an EMBL/GenBank/DDBJ whole genome shotgun (WGS) entry which is preliminary data.</text>
</comment>
<dbReference type="Proteomes" id="UP000596857">
    <property type="component" value="Unassembled WGS sequence"/>
</dbReference>
<evidence type="ECO:0000313" key="7">
    <source>
        <dbReference type="Proteomes" id="UP000596857"/>
    </source>
</evidence>
<sequence length="298" mass="32865">MDFKTLKTFQAIVSTGSFNRAAEELSYAQSTVTMQIQKLEAQLGVQLLERGKQQVILTEAGRLFHEQSLQIVKDMERLQSSLADLQSGGAGSVRIGATDPTASYRLPQLLRIFMEQFPRIILSVEIAGTAALSGRLLRGELDMILCSAPQLGTELYFEPLFTEEFVLLLPEGHPLETEKEITADLLRGHRLLITAVDCPYRKKLESILQEAAGPPLNTMEIGSMSALKFYVENGIGMAFVPEITLQTLPPGTVVRRLSGPGVDMSCGIACRIADYPLRGANLQVYQFLKRELGIPVHM</sequence>